<protein>
    <submittedName>
        <fullName evidence="1">Uncharacterized protein</fullName>
    </submittedName>
</protein>
<accession>A0A9P8GT77</accession>
<dbReference type="AlphaFoldDB" id="A0A9P8GT77"/>
<evidence type="ECO:0000313" key="1">
    <source>
        <dbReference type="EMBL" id="KAH0237751.1"/>
    </source>
</evidence>
<sequence length="102" mass="12054">MRTWRNIRLLPQHAHRDKRFTWLDPCSRHFRLHMHSGKSYNKKENRAAYSWDGWLIWGLHGSLCNVLPVHMGKLVYGAHNLELVSRCPCAMIVKDVSRRFAS</sequence>
<proteinExistence type="predicted"/>
<organism evidence="1 2">
    <name type="scientific">Aureobasidium melanogenum</name>
    <name type="common">Aureobasidium pullulans var. melanogenum</name>
    <dbReference type="NCBI Taxonomy" id="46634"/>
    <lineage>
        <taxon>Eukaryota</taxon>
        <taxon>Fungi</taxon>
        <taxon>Dikarya</taxon>
        <taxon>Ascomycota</taxon>
        <taxon>Pezizomycotina</taxon>
        <taxon>Dothideomycetes</taxon>
        <taxon>Dothideomycetidae</taxon>
        <taxon>Dothideales</taxon>
        <taxon>Saccotheciaceae</taxon>
        <taxon>Aureobasidium</taxon>
    </lineage>
</organism>
<feature type="non-terminal residue" evidence="1">
    <location>
        <position position="102"/>
    </location>
</feature>
<dbReference type="Proteomes" id="UP000767238">
    <property type="component" value="Unassembled WGS sequence"/>
</dbReference>
<name>A0A9P8GT77_AURME</name>
<dbReference type="EMBL" id="JAHFYH010000001">
    <property type="protein sequence ID" value="KAH0237751.1"/>
    <property type="molecule type" value="Genomic_DNA"/>
</dbReference>
<reference evidence="1" key="2">
    <citation type="submission" date="2021-08" db="EMBL/GenBank/DDBJ databases">
        <authorList>
            <person name="Gostincar C."/>
            <person name="Sun X."/>
            <person name="Song Z."/>
            <person name="Gunde-Cimerman N."/>
        </authorList>
    </citation>
    <scope>NUCLEOTIDE SEQUENCE</scope>
    <source>
        <strain evidence="1">EXF-8016</strain>
    </source>
</reference>
<evidence type="ECO:0000313" key="2">
    <source>
        <dbReference type="Proteomes" id="UP000767238"/>
    </source>
</evidence>
<comment type="caution">
    <text evidence="1">The sequence shown here is derived from an EMBL/GenBank/DDBJ whole genome shotgun (WGS) entry which is preliminary data.</text>
</comment>
<gene>
    <name evidence="1" type="ORF">KCV03_g252</name>
</gene>
<reference evidence="1" key="1">
    <citation type="journal article" date="2021" name="J Fungi (Basel)">
        <title>Virulence traits and population genomics of the black yeast Aureobasidium melanogenum.</title>
        <authorList>
            <person name="Cernosa A."/>
            <person name="Sun X."/>
            <person name="Gostincar C."/>
            <person name="Fang C."/>
            <person name="Gunde-Cimerman N."/>
            <person name="Song Z."/>
        </authorList>
    </citation>
    <scope>NUCLEOTIDE SEQUENCE</scope>
    <source>
        <strain evidence="1">EXF-8016</strain>
    </source>
</reference>